<evidence type="ECO:0000313" key="1">
    <source>
        <dbReference type="EMBL" id="CVL09376.1"/>
    </source>
</evidence>
<accession>A0A1L7UPW5</accession>
<comment type="caution">
    <text evidence="1">The sequence shown here is derived from an EMBL/GenBank/DDBJ whole genome shotgun (WGS) entry which is preliminary data.</text>
</comment>
<sequence>MAGTTADDLERLWTNFTNETFHSETPKKFHEYPAGSITVFDCDASCTDVTFVQAGKVLLTKRGPGHLSKVPNDINIFARNGITKGS</sequence>
<dbReference type="Proteomes" id="UP000184255">
    <property type="component" value="Unassembled WGS sequence"/>
</dbReference>
<dbReference type="VEuPathDB" id="FungiDB:FMAN_15530"/>
<dbReference type="GeneID" id="65094770"/>
<reference evidence="2" key="1">
    <citation type="journal article" date="2016" name="Genome Biol. Evol.">
        <title>Comparative 'omics' of the Fusarium fujikuroi species complex highlights differences in genetic potential and metabolite synthesis.</title>
        <authorList>
            <person name="Niehaus E.-M."/>
            <person name="Muensterkoetter M."/>
            <person name="Proctor R.H."/>
            <person name="Brown D.W."/>
            <person name="Sharon A."/>
            <person name="Idan Y."/>
            <person name="Oren-Young L."/>
            <person name="Sieber C.M."/>
            <person name="Novak O."/>
            <person name="Pencik A."/>
            <person name="Tarkowska D."/>
            <person name="Hromadova K."/>
            <person name="Freeman S."/>
            <person name="Maymon M."/>
            <person name="Elazar M."/>
            <person name="Youssef S.A."/>
            <person name="El-Shabrawy E.S.M."/>
            <person name="Shalaby A.B.A."/>
            <person name="Houterman P."/>
            <person name="Brock N.L."/>
            <person name="Burkhardt I."/>
            <person name="Tsavkelova E.A."/>
            <person name="Dickschat J.S."/>
            <person name="Galuszka P."/>
            <person name="Gueldener U."/>
            <person name="Tudzynski B."/>
        </authorList>
    </citation>
    <scope>NUCLEOTIDE SEQUENCE [LARGE SCALE GENOMIC DNA]</scope>
    <source>
        <strain evidence="2">MRC7560</strain>
    </source>
</reference>
<protein>
    <submittedName>
        <fullName evidence="1">Uncharacterized protein</fullName>
    </submittedName>
</protein>
<name>A0A1L7UPW5_FUSMA</name>
<evidence type="ECO:0000313" key="2">
    <source>
        <dbReference type="Proteomes" id="UP000184255"/>
    </source>
</evidence>
<dbReference type="EMBL" id="FCQH01000049">
    <property type="protein sequence ID" value="CVL09376.1"/>
    <property type="molecule type" value="Genomic_DNA"/>
</dbReference>
<dbReference type="AlphaFoldDB" id="A0A1L7UPW5"/>
<organism evidence="1 2">
    <name type="scientific">Fusarium mangiferae</name>
    <name type="common">Mango malformation disease fungus</name>
    <dbReference type="NCBI Taxonomy" id="192010"/>
    <lineage>
        <taxon>Eukaryota</taxon>
        <taxon>Fungi</taxon>
        <taxon>Dikarya</taxon>
        <taxon>Ascomycota</taxon>
        <taxon>Pezizomycotina</taxon>
        <taxon>Sordariomycetes</taxon>
        <taxon>Hypocreomycetidae</taxon>
        <taxon>Hypocreales</taxon>
        <taxon>Nectriaceae</taxon>
        <taxon>Fusarium</taxon>
        <taxon>Fusarium fujikuroi species complex</taxon>
    </lineage>
</organism>
<keyword evidence="2" id="KW-1185">Reference proteome</keyword>
<proteinExistence type="predicted"/>
<gene>
    <name evidence="1" type="ORF">FMAN_15530</name>
</gene>
<dbReference type="RefSeq" id="XP_041691631.1">
    <property type="nucleotide sequence ID" value="XM_041826342.1"/>
</dbReference>